<sequence length="478" mass="49969">SEKMNKILHILLVFLFSLTIISCGDDKEEYSENSVTSTTTNDDTNNDTDNTTTTTDDTTAPVLEEVTSVSTPATDTTPDYTFSSTEYGTITYGGSCSSSTTTAGFVWDVGSVTTTITFDALTAEDVVHIDLVAKTSVGTYDNCTITVTDPAGNASNPLTVSKFHIYALDYSCNVNNELDGKRSSAAFIAVGDSGSVVRSTDSGASWSKIAESNTGVPQNSNYNIKGIAYGGDHVYAGHGPDANGLIRNNSWIFYASSDNVTSPGGLDVDAVYNACRTYLMAGKSGSVNVMLRSSDGTTWDNSSRVNGSVNNIGMGNRVFMAVGDNGTTGYRSVDNGTTWTNVTLPSGGSYKGVTFGNLTFVAVSETTSSTAVVARSTDSGASWNSTTISSPGLYGVTFGNDIFVAVGDNGTIVRSADNGSSWDNVTSPTKNDLLSVGFGNNSFVAVGKSGNIIRSADNGSSWDNVTSNTADNLNSISY</sequence>
<accession>A0A382FAK7</accession>
<dbReference type="InterPro" id="IPR058667">
    <property type="entry name" value="DUF6242_C"/>
</dbReference>
<name>A0A382FAK7_9ZZZZ</name>
<evidence type="ECO:0000259" key="2">
    <source>
        <dbReference type="Pfam" id="PF25852"/>
    </source>
</evidence>
<gene>
    <name evidence="3" type="ORF">METZ01_LOCUS212982</name>
</gene>
<dbReference type="PANTHER" id="PTHR47199:SF2">
    <property type="entry name" value="PHOTOSYSTEM II STABILITY_ASSEMBLY FACTOR HCF136, CHLOROPLASTIC"/>
    <property type="match status" value="1"/>
</dbReference>
<feature type="domain" description="DUF6242" evidence="2">
    <location>
        <begin position="348"/>
        <end position="466"/>
    </location>
</feature>
<protein>
    <recommendedName>
        <fullName evidence="2">DUF6242 domain-containing protein</fullName>
    </recommendedName>
</protein>
<feature type="non-terminal residue" evidence="3">
    <location>
        <position position="1"/>
    </location>
</feature>
<evidence type="ECO:0000313" key="3">
    <source>
        <dbReference type="EMBL" id="SVB60128.1"/>
    </source>
</evidence>
<dbReference type="InterPro" id="IPR015943">
    <property type="entry name" value="WD40/YVTN_repeat-like_dom_sf"/>
</dbReference>
<dbReference type="Pfam" id="PF25852">
    <property type="entry name" value="DUF6242_C"/>
    <property type="match status" value="1"/>
</dbReference>
<feature type="region of interest" description="Disordered" evidence="1">
    <location>
        <begin position="29"/>
        <end position="60"/>
    </location>
</feature>
<dbReference type="SUPFAM" id="SSF110296">
    <property type="entry name" value="Oligoxyloglucan reducing end-specific cellobiohydrolase"/>
    <property type="match status" value="2"/>
</dbReference>
<dbReference type="Gene3D" id="2.130.10.10">
    <property type="entry name" value="YVTN repeat-like/Quinoprotein amine dehydrogenase"/>
    <property type="match status" value="1"/>
</dbReference>
<evidence type="ECO:0000256" key="1">
    <source>
        <dbReference type="SAM" id="MobiDB-lite"/>
    </source>
</evidence>
<dbReference type="AlphaFoldDB" id="A0A382FAK7"/>
<dbReference type="PANTHER" id="PTHR47199">
    <property type="entry name" value="PHOTOSYSTEM II STABILITY/ASSEMBLY FACTOR HCF136, CHLOROPLASTIC"/>
    <property type="match status" value="1"/>
</dbReference>
<reference evidence="3" key="1">
    <citation type="submission" date="2018-05" db="EMBL/GenBank/DDBJ databases">
        <authorList>
            <person name="Lanie J.A."/>
            <person name="Ng W.-L."/>
            <person name="Kazmierczak K.M."/>
            <person name="Andrzejewski T.M."/>
            <person name="Davidsen T.M."/>
            <person name="Wayne K.J."/>
            <person name="Tettelin H."/>
            <person name="Glass J.I."/>
            <person name="Rusch D."/>
            <person name="Podicherti R."/>
            <person name="Tsui H.-C.T."/>
            <person name="Winkler M.E."/>
        </authorList>
    </citation>
    <scope>NUCLEOTIDE SEQUENCE</scope>
</reference>
<feature type="compositionally biased region" description="Low complexity" evidence="1">
    <location>
        <begin position="38"/>
        <end position="59"/>
    </location>
</feature>
<organism evidence="3">
    <name type="scientific">marine metagenome</name>
    <dbReference type="NCBI Taxonomy" id="408172"/>
    <lineage>
        <taxon>unclassified sequences</taxon>
        <taxon>metagenomes</taxon>
        <taxon>ecological metagenomes</taxon>
    </lineage>
</organism>
<dbReference type="EMBL" id="UINC01048960">
    <property type="protein sequence ID" value="SVB60128.1"/>
    <property type="molecule type" value="Genomic_DNA"/>
</dbReference>
<proteinExistence type="predicted"/>